<protein>
    <submittedName>
        <fullName evidence="3">Glutathione S-transferase</fullName>
    </submittedName>
</protein>
<dbReference type="Pfam" id="PF02798">
    <property type="entry name" value="GST_N"/>
    <property type="match status" value="1"/>
</dbReference>
<dbReference type="InterPro" id="IPR010987">
    <property type="entry name" value="Glutathione-S-Trfase_C-like"/>
</dbReference>
<dbReference type="PANTHER" id="PTHR44051">
    <property type="entry name" value="GLUTATHIONE S-TRANSFERASE-RELATED"/>
    <property type="match status" value="1"/>
</dbReference>
<dbReference type="InterPro" id="IPR036282">
    <property type="entry name" value="Glutathione-S-Trfase_C_sf"/>
</dbReference>
<proteinExistence type="predicted"/>
<dbReference type="SFLD" id="SFLDS00019">
    <property type="entry name" value="Glutathione_Transferase_(cytos"/>
    <property type="match status" value="1"/>
</dbReference>
<dbReference type="SUPFAM" id="SSF47616">
    <property type="entry name" value="GST C-terminal domain-like"/>
    <property type="match status" value="1"/>
</dbReference>
<name>A0A1M6AGM0_9PROT</name>
<dbReference type="OrthoDB" id="9811242at2"/>
<feature type="domain" description="GST C-terminal" evidence="2">
    <location>
        <begin position="96"/>
        <end position="214"/>
    </location>
</feature>
<sequence>MAARFLLHHAPKSRSAGSLWLLEEAGADYELQWHSIEAATNKAADYLALNPAGKLPALVDRGPEGDWKGVVVTESAAIAAYVADTLPEARLAPPVGSPARATYAFWMAYASGVMEPAMADMAFPRAAPAPTRAIGWPPFPEAVLRAEAALAQGPWLVGNQFTAADILLGGLLAWVVEWGMLQPGPAVARHLAAIEARPARQAAIRKGAAPMEKLA</sequence>
<dbReference type="Gene3D" id="1.20.1050.10">
    <property type="match status" value="1"/>
</dbReference>
<dbReference type="Pfam" id="PF13410">
    <property type="entry name" value="GST_C_2"/>
    <property type="match status" value="1"/>
</dbReference>
<dbReference type="SFLD" id="SFLDG01150">
    <property type="entry name" value="Main.1:_Beta-like"/>
    <property type="match status" value="1"/>
</dbReference>
<dbReference type="EMBL" id="FQZF01000002">
    <property type="protein sequence ID" value="SHI35468.1"/>
    <property type="molecule type" value="Genomic_DNA"/>
</dbReference>
<organism evidence="3 4">
    <name type="scientific">Muricoccus roseus</name>
    <dbReference type="NCBI Taxonomy" id="198092"/>
    <lineage>
        <taxon>Bacteria</taxon>
        <taxon>Pseudomonadati</taxon>
        <taxon>Pseudomonadota</taxon>
        <taxon>Alphaproteobacteria</taxon>
        <taxon>Acetobacterales</taxon>
        <taxon>Roseomonadaceae</taxon>
        <taxon>Muricoccus</taxon>
    </lineage>
</organism>
<dbReference type="SUPFAM" id="SSF52833">
    <property type="entry name" value="Thioredoxin-like"/>
    <property type="match status" value="1"/>
</dbReference>
<dbReference type="PANTHER" id="PTHR44051:SF21">
    <property type="entry name" value="GLUTATHIONE S-TRANSFERASE FAMILY PROTEIN"/>
    <property type="match status" value="1"/>
</dbReference>
<dbReference type="SFLD" id="SFLDG00358">
    <property type="entry name" value="Main_(cytGST)"/>
    <property type="match status" value="1"/>
</dbReference>
<dbReference type="InterPro" id="IPR036249">
    <property type="entry name" value="Thioredoxin-like_sf"/>
</dbReference>
<keyword evidence="3" id="KW-0808">Transferase</keyword>
<keyword evidence="4" id="KW-1185">Reference proteome</keyword>
<accession>A0A1M6AGM0</accession>
<evidence type="ECO:0000259" key="1">
    <source>
        <dbReference type="PROSITE" id="PS50404"/>
    </source>
</evidence>
<dbReference type="CDD" id="cd03046">
    <property type="entry name" value="GST_N_GTT1_like"/>
    <property type="match status" value="1"/>
</dbReference>
<feature type="domain" description="GST N-terminal" evidence="1">
    <location>
        <begin position="2"/>
        <end position="90"/>
    </location>
</feature>
<dbReference type="GO" id="GO:0016740">
    <property type="term" value="F:transferase activity"/>
    <property type="evidence" value="ECO:0007669"/>
    <property type="project" value="UniProtKB-KW"/>
</dbReference>
<dbReference type="STRING" id="198092.SAMN02745194_00115"/>
<dbReference type="Gene3D" id="3.40.30.10">
    <property type="entry name" value="Glutaredoxin"/>
    <property type="match status" value="1"/>
</dbReference>
<gene>
    <name evidence="3" type="ORF">SAMN02745194_00115</name>
</gene>
<dbReference type="PROSITE" id="PS50405">
    <property type="entry name" value="GST_CTER"/>
    <property type="match status" value="1"/>
</dbReference>
<dbReference type="InterPro" id="IPR004045">
    <property type="entry name" value="Glutathione_S-Trfase_N"/>
</dbReference>
<evidence type="ECO:0000259" key="2">
    <source>
        <dbReference type="PROSITE" id="PS50405"/>
    </source>
</evidence>
<evidence type="ECO:0000313" key="4">
    <source>
        <dbReference type="Proteomes" id="UP000184387"/>
    </source>
</evidence>
<dbReference type="InterPro" id="IPR040079">
    <property type="entry name" value="Glutathione_S-Trfase"/>
</dbReference>
<reference evidence="3 4" key="1">
    <citation type="submission" date="2016-11" db="EMBL/GenBank/DDBJ databases">
        <authorList>
            <person name="Jaros S."/>
            <person name="Januszkiewicz K."/>
            <person name="Wedrychowicz H."/>
        </authorList>
    </citation>
    <scope>NUCLEOTIDE SEQUENCE [LARGE SCALE GENOMIC DNA]</scope>
    <source>
        <strain evidence="3 4">DSM 14916</strain>
    </source>
</reference>
<evidence type="ECO:0000313" key="3">
    <source>
        <dbReference type="EMBL" id="SHI35468.1"/>
    </source>
</evidence>
<dbReference type="Proteomes" id="UP000184387">
    <property type="component" value="Unassembled WGS sequence"/>
</dbReference>
<dbReference type="AlphaFoldDB" id="A0A1M6AGM0"/>
<dbReference type="RefSeq" id="WP_073130173.1">
    <property type="nucleotide sequence ID" value="NZ_FQZF01000002.1"/>
</dbReference>
<dbReference type="PROSITE" id="PS50404">
    <property type="entry name" value="GST_NTER"/>
    <property type="match status" value="1"/>
</dbReference>
<dbReference type="CDD" id="cd03207">
    <property type="entry name" value="GST_C_8"/>
    <property type="match status" value="1"/>
</dbReference>